<dbReference type="GO" id="GO:0010089">
    <property type="term" value="P:xylem development"/>
    <property type="evidence" value="ECO:0007669"/>
    <property type="project" value="InterPro"/>
</dbReference>
<gene>
    <name evidence="3" type="ORF">K2173_019153</name>
</gene>
<dbReference type="EMBL" id="JAIWQS010000009">
    <property type="protein sequence ID" value="KAJ8755355.1"/>
    <property type="molecule type" value="Genomic_DNA"/>
</dbReference>
<keyword evidence="2" id="KW-0472">Membrane</keyword>
<feature type="region of interest" description="Disordered" evidence="1">
    <location>
        <begin position="90"/>
        <end position="117"/>
    </location>
</feature>
<proteinExistence type="predicted"/>
<name>A0AAV8STV7_9ROSI</name>
<accession>A0AAV8STV7</accession>
<sequence>MAVACQNCQNQQLSILIFLLLGLLLIVPLVARPIDFPKKSMTHLSSKSTNRTKQTITKMYLHHHPPTNTISDVAAAAAVTTTMTIITRPTHGSISDHQKFKAAAHEVPSGPNPESNK</sequence>
<dbReference type="InterPro" id="IPR037495">
    <property type="entry name" value="CLE41/42/44"/>
</dbReference>
<dbReference type="AlphaFoldDB" id="A0AAV8STV7"/>
<dbReference type="PANTHER" id="PTHR35301:SF2">
    <property type="match status" value="1"/>
</dbReference>
<organism evidence="3 4">
    <name type="scientific">Erythroxylum novogranatense</name>
    <dbReference type="NCBI Taxonomy" id="1862640"/>
    <lineage>
        <taxon>Eukaryota</taxon>
        <taxon>Viridiplantae</taxon>
        <taxon>Streptophyta</taxon>
        <taxon>Embryophyta</taxon>
        <taxon>Tracheophyta</taxon>
        <taxon>Spermatophyta</taxon>
        <taxon>Magnoliopsida</taxon>
        <taxon>eudicotyledons</taxon>
        <taxon>Gunneridae</taxon>
        <taxon>Pentapetalae</taxon>
        <taxon>rosids</taxon>
        <taxon>fabids</taxon>
        <taxon>Malpighiales</taxon>
        <taxon>Erythroxylaceae</taxon>
        <taxon>Erythroxylum</taxon>
    </lineage>
</organism>
<keyword evidence="2" id="KW-0812">Transmembrane</keyword>
<dbReference type="Proteomes" id="UP001159364">
    <property type="component" value="Linkage Group LG09"/>
</dbReference>
<feature type="transmembrane region" description="Helical" evidence="2">
    <location>
        <begin position="12"/>
        <end position="31"/>
    </location>
</feature>
<protein>
    <submittedName>
        <fullName evidence="3">Uncharacterized protein</fullName>
    </submittedName>
</protein>
<evidence type="ECO:0000256" key="2">
    <source>
        <dbReference type="SAM" id="Phobius"/>
    </source>
</evidence>
<comment type="caution">
    <text evidence="3">The sequence shown here is derived from an EMBL/GenBank/DDBJ whole genome shotgun (WGS) entry which is preliminary data.</text>
</comment>
<dbReference type="PANTHER" id="PTHR35301">
    <property type="entry name" value="CLAVATA3/ESR (CLE)-RELATED PROTEIN 41-RELATED"/>
    <property type="match status" value="1"/>
</dbReference>
<evidence type="ECO:0000256" key="1">
    <source>
        <dbReference type="SAM" id="MobiDB-lite"/>
    </source>
</evidence>
<dbReference type="GO" id="GO:0033612">
    <property type="term" value="F:receptor serine/threonine kinase binding"/>
    <property type="evidence" value="ECO:0007669"/>
    <property type="project" value="InterPro"/>
</dbReference>
<evidence type="ECO:0000313" key="3">
    <source>
        <dbReference type="EMBL" id="KAJ8755355.1"/>
    </source>
</evidence>
<evidence type="ECO:0000313" key="4">
    <source>
        <dbReference type="Proteomes" id="UP001159364"/>
    </source>
</evidence>
<reference evidence="3 4" key="1">
    <citation type="submission" date="2021-09" db="EMBL/GenBank/DDBJ databases">
        <title>Genomic insights and catalytic innovation underlie evolution of tropane alkaloids biosynthesis.</title>
        <authorList>
            <person name="Wang Y.-J."/>
            <person name="Tian T."/>
            <person name="Huang J.-P."/>
            <person name="Huang S.-X."/>
        </authorList>
    </citation>
    <scope>NUCLEOTIDE SEQUENCE [LARGE SCALE GENOMIC DNA]</scope>
    <source>
        <strain evidence="3">KIB-2018</strain>
        <tissue evidence="3">Leaf</tissue>
    </source>
</reference>
<keyword evidence="4" id="KW-1185">Reference proteome</keyword>
<keyword evidence="2" id="KW-1133">Transmembrane helix</keyword>
<dbReference type="GO" id="GO:0048046">
    <property type="term" value="C:apoplast"/>
    <property type="evidence" value="ECO:0007669"/>
    <property type="project" value="TreeGrafter"/>
</dbReference>